<feature type="transmembrane region" description="Helical" evidence="8">
    <location>
        <begin position="183"/>
        <end position="205"/>
    </location>
</feature>
<keyword evidence="5 8" id="KW-1133">Transmembrane helix</keyword>
<feature type="domain" description="EamA" evidence="9">
    <location>
        <begin position="156"/>
        <end position="286"/>
    </location>
</feature>
<comment type="subcellular location">
    <subcellularLocation>
        <location evidence="1">Cell membrane</location>
        <topology evidence="1">Multi-pass membrane protein</topology>
    </subcellularLocation>
</comment>
<name>A0A0P8W468_9CLOT</name>
<evidence type="ECO:0000256" key="6">
    <source>
        <dbReference type="ARBA" id="ARBA00023136"/>
    </source>
</evidence>
<dbReference type="EMBL" id="LKET01000068">
    <property type="protein sequence ID" value="KPU42239.1"/>
    <property type="molecule type" value="Genomic_DNA"/>
</dbReference>
<keyword evidence="6 8" id="KW-0472">Membrane</keyword>
<feature type="transmembrane region" description="Helical" evidence="8">
    <location>
        <begin position="211"/>
        <end position="234"/>
    </location>
</feature>
<dbReference type="Pfam" id="PF00892">
    <property type="entry name" value="EamA"/>
    <property type="match status" value="2"/>
</dbReference>
<organism evidence="10 11">
    <name type="scientific">Oxobacter pfennigii</name>
    <dbReference type="NCBI Taxonomy" id="36849"/>
    <lineage>
        <taxon>Bacteria</taxon>
        <taxon>Bacillati</taxon>
        <taxon>Bacillota</taxon>
        <taxon>Clostridia</taxon>
        <taxon>Eubacteriales</taxon>
        <taxon>Clostridiaceae</taxon>
        <taxon>Oxobacter</taxon>
    </lineage>
</organism>
<evidence type="ECO:0000259" key="9">
    <source>
        <dbReference type="Pfam" id="PF00892"/>
    </source>
</evidence>
<gene>
    <name evidence="10" type="ORF">OXPF_40230</name>
</gene>
<dbReference type="SUPFAM" id="SSF103481">
    <property type="entry name" value="Multidrug resistance efflux transporter EmrE"/>
    <property type="match status" value="2"/>
</dbReference>
<feature type="domain" description="EamA" evidence="9">
    <location>
        <begin position="7"/>
        <end position="145"/>
    </location>
</feature>
<sequence>MNSRIKSAILYAVLAAVCYGVSSPISKILLAEIPPAFMASLLYLGAGFGISVIIVSRSIKHKEQNEAKMTKKELPYILGMITLDIAAPILLMLGLTMTTPANASLLNNFEIVSTSLIALLVFKEAIGKRMWIAISLITISSIILSFEDISSFSFSLGSIFVVAACLCWGLENNCTRTLSLKDPLQIVMVKGLGSGSGALIIALITRELSLNIFYIVLALALGFFAYGLSIYFYILAQRELGAARTSAYYAIAPFIGVGLSLVVYNQPITISFAAAFAIMILGSYFAAVEHHVHQHTHEVAEHEHRHSHTDGHHNHTHDFSVKEHSHAHRHEAFTHAHSHTPDTHHAHVH</sequence>
<dbReference type="PANTHER" id="PTHR42920:SF11">
    <property type="entry name" value="INNER MEMBRANE PROTEIN YTFF"/>
    <property type="match status" value="1"/>
</dbReference>
<evidence type="ECO:0000256" key="5">
    <source>
        <dbReference type="ARBA" id="ARBA00022989"/>
    </source>
</evidence>
<dbReference type="RefSeq" id="WP_054876970.1">
    <property type="nucleotide sequence ID" value="NZ_LKET01000068.1"/>
</dbReference>
<evidence type="ECO:0000256" key="2">
    <source>
        <dbReference type="ARBA" id="ARBA00007362"/>
    </source>
</evidence>
<dbReference type="InterPro" id="IPR051258">
    <property type="entry name" value="Diverse_Substrate_Transporter"/>
</dbReference>
<feature type="transmembrane region" description="Helical" evidence="8">
    <location>
        <begin position="36"/>
        <end position="55"/>
    </location>
</feature>
<comment type="caution">
    <text evidence="10">The sequence shown here is derived from an EMBL/GenBank/DDBJ whole genome shotgun (WGS) entry which is preliminary data.</text>
</comment>
<keyword evidence="11" id="KW-1185">Reference proteome</keyword>
<comment type="similarity">
    <text evidence="2">Belongs to the EamA transporter family.</text>
</comment>
<feature type="region of interest" description="Disordered" evidence="7">
    <location>
        <begin position="296"/>
        <end position="329"/>
    </location>
</feature>
<dbReference type="OrthoDB" id="9794287at2"/>
<dbReference type="InterPro" id="IPR000620">
    <property type="entry name" value="EamA_dom"/>
</dbReference>
<protein>
    <submittedName>
        <fullName evidence="10">EamA-like transporter family protein</fullName>
    </submittedName>
</protein>
<dbReference type="PATRIC" id="fig|36849.3.peg.4252"/>
<evidence type="ECO:0000256" key="1">
    <source>
        <dbReference type="ARBA" id="ARBA00004651"/>
    </source>
</evidence>
<reference evidence="10 11" key="1">
    <citation type="submission" date="2015-09" db="EMBL/GenBank/DDBJ databases">
        <title>Genome sequence of Oxobacter pfennigii DSM 3222.</title>
        <authorList>
            <person name="Poehlein A."/>
            <person name="Bengelsdorf F.R."/>
            <person name="Schiel-Bengelsdorf B."/>
            <person name="Duerre P."/>
            <person name="Daniel R."/>
        </authorList>
    </citation>
    <scope>NUCLEOTIDE SEQUENCE [LARGE SCALE GENOMIC DNA]</scope>
    <source>
        <strain evidence="10 11">DSM 3222</strain>
    </source>
</reference>
<dbReference type="InterPro" id="IPR037185">
    <property type="entry name" value="EmrE-like"/>
</dbReference>
<evidence type="ECO:0000256" key="7">
    <source>
        <dbReference type="SAM" id="MobiDB-lite"/>
    </source>
</evidence>
<accession>A0A0P8W468</accession>
<dbReference type="AlphaFoldDB" id="A0A0P8W468"/>
<evidence type="ECO:0000256" key="8">
    <source>
        <dbReference type="SAM" id="Phobius"/>
    </source>
</evidence>
<feature type="transmembrane region" description="Helical" evidence="8">
    <location>
        <begin position="270"/>
        <end position="288"/>
    </location>
</feature>
<feature type="transmembrane region" description="Helical" evidence="8">
    <location>
        <begin position="246"/>
        <end position="264"/>
    </location>
</feature>
<proteinExistence type="inferred from homology"/>
<dbReference type="Proteomes" id="UP000050326">
    <property type="component" value="Unassembled WGS sequence"/>
</dbReference>
<keyword evidence="4 8" id="KW-0812">Transmembrane</keyword>
<evidence type="ECO:0000313" key="10">
    <source>
        <dbReference type="EMBL" id="KPU42239.1"/>
    </source>
</evidence>
<feature type="transmembrane region" description="Helical" evidence="8">
    <location>
        <begin position="152"/>
        <end position="171"/>
    </location>
</feature>
<feature type="transmembrane region" description="Helical" evidence="8">
    <location>
        <begin position="103"/>
        <end position="122"/>
    </location>
</feature>
<feature type="transmembrane region" description="Helical" evidence="8">
    <location>
        <begin position="129"/>
        <end position="146"/>
    </location>
</feature>
<feature type="transmembrane region" description="Helical" evidence="8">
    <location>
        <begin position="76"/>
        <end position="97"/>
    </location>
</feature>
<evidence type="ECO:0000256" key="4">
    <source>
        <dbReference type="ARBA" id="ARBA00022692"/>
    </source>
</evidence>
<evidence type="ECO:0000256" key="3">
    <source>
        <dbReference type="ARBA" id="ARBA00022475"/>
    </source>
</evidence>
<keyword evidence="3" id="KW-1003">Cell membrane</keyword>
<dbReference type="PANTHER" id="PTHR42920">
    <property type="entry name" value="OS03G0707200 PROTEIN-RELATED"/>
    <property type="match status" value="1"/>
</dbReference>
<dbReference type="STRING" id="36849.OXPF_40230"/>
<dbReference type="GO" id="GO:0005886">
    <property type="term" value="C:plasma membrane"/>
    <property type="evidence" value="ECO:0007669"/>
    <property type="project" value="UniProtKB-SubCell"/>
</dbReference>
<evidence type="ECO:0000313" key="11">
    <source>
        <dbReference type="Proteomes" id="UP000050326"/>
    </source>
</evidence>